<dbReference type="AlphaFoldDB" id="A0A0L0HN85"/>
<dbReference type="Gene3D" id="3.30.230.70">
    <property type="entry name" value="GHMP Kinase, N-terminal domain"/>
    <property type="match status" value="1"/>
</dbReference>
<dbReference type="PANTHER" id="PTHR11097:SF9">
    <property type="entry name" value="EXOSOME COMPLEX COMPONENT RRP43"/>
    <property type="match status" value="1"/>
</dbReference>
<protein>
    <recommendedName>
        <fullName evidence="9">Ribosomal RNA-processing protein 43</fullName>
    </recommendedName>
</protein>
<dbReference type="GO" id="GO:0000177">
    <property type="term" value="C:cytoplasmic exosome (RNase complex)"/>
    <property type="evidence" value="ECO:0007669"/>
    <property type="project" value="TreeGrafter"/>
</dbReference>
<dbReference type="InterPro" id="IPR001247">
    <property type="entry name" value="ExoRNase_PH_dom1"/>
</dbReference>
<feature type="compositionally biased region" description="Polar residues" evidence="10">
    <location>
        <begin position="1"/>
        <end position="11"/>
    </location>
</feature>
<keyword evidence="8" id="KW-0539">Nucleus</keyword>
<dbReference type="GO" id="GO:0016075">
    <property type="term" value="P:rRNA catabolic process"/>
    <property type="evidence" value="ECO:0007669"/>
    <property type="project" value="TreeGrafter"/>
</dbReference>
<dbReference type="OrthoDB" id="45882at2759"/>
<evidence type="ECO:0000259" key="12">
    <source>
        <dbReference type="Pfam" id="PF03725"/>
    </source>
</evidence>
<dbReference type="GO" id="GO:0000176">
    <property type="term" value="C:nuclear exosome (RNase complex)"/>
    <property type="evidence" value="ECO:0007669"/>
    <property type="project" value="UniProtKB-ARBA"/>
</dbReference>
<dbReference type="GO" id="GO:0034473">
    <property type="term" value="P:U1 snRNA 3'-end processing"/>
    <property type="evidence" value="ECO:0007669"/>
    <property type="project" value="TreeGrafter"/>
</dbReference>
<evidence type="ECO:0000259" key="11">
    <source>
        <dbReference type="Pfam" id="PF01138"/>
    </source>
</evidence>
<dbReference type="FunFam" id="3.30.230.70:FF:000017">
    <property type="entry name" value="Exosome complex component Rrp42"/>
    <property type="match status" value="1"/>
</dbReference>
<evidence type="ECO:0000256" key="6">
    <source>
        <dbReference type="ARBA" id="ARBA00022835"/>
    </source>
</evidence>
<sequence>MDDSTPASVQNGMDVDTPPSVTSTPAVFSLDSETFKKIHPTEYHRRFLSQGVRPDGRTLSRFRKAKITVGAITTAHGSAMARLGETTVVCGIKAEITEPKTGAPRDGFIVPNFDLPPLCSPQFKPGPPSELSQSISEYINRVLESSKLLNLSDLCIEEGRAVWVLYADIVCLNYEGNAMDAAMLALVAALKHVRLPTATFYEADNAVRVKEQRTIPLKLSRTPISVTFGVFDGQFILADPDIEEEPHLSSQLTVIIEQNGGLCGMLKPGGSALGQETLTSCLEAARTRATHILGILEGALAER</sequence>
<dbReference type="InterPro" id="IPR015847">
    <property type="entry name" value="ExoRNase_PH_dom2"/>
</dbReference>
<dbReference type="GeneID" id="27685589"/>
<feature type="region of interest" description="Disordered" evidence="10">
    <location>
        <begin position="1"/>
        <end position="24"/>
    </location>
</feature>
<dbReference type="InterPro" id="IPR033196">
    <property type="entry name" value="Rrp43"/>
</dbReference>
<evidence type="ECO:0000256" key="1">
    <source>
        <dbReference type="ARBA" id="ARBA00004496"/>
    </source>
</evidence>
<dbReference type="GO" id="GO:0071028">
    <property type="term" value="P:nuclear mRNA surveillance"/>
    <property type="evidence" value="ECO:0007669"/>
    <property type="project" value="TreeGrafter"/>
</dbReference>
<gene>
    <name evidence="13" type="ORF">SPPG_01962</name>
</gene>
<dbReference type="Pfam" id="PF01138">
    <property type="entry name" value="RNase_PH"/>
    <property type="match status" value="1"/>
</dbReference>
<dbReference type="InterPro" id="IPR027408">
    <property type="entry name" value="PNPase/RNase_PH_dom_sf"/>
</dbReference>
<dbReference type="RefSeq" id="XP_016610920.1">
    <property type="nucleotide sequence ID" value="XM_016750268.1"/>
</dbReference>
<keyword evidence="4" id="KW-0963">Cytoplasm</keyword>
<dbReference type="InterPro" id="IPR050590">
    <property type="entry name" value="Exosome_comp_Rrp42_subfam"/>
</dbReference>
<dbReference type="OMA" id="EIKAFWV"/>
<dbReference type="SUPFAM" id="SSF55666">
    <property type="entry name" value="Ribonuclease PH domain 2-like"/>
    <property type="match status" value="1"/>
</dbReference>
<evidence type="ECO:0000256" key="9">
    <source>
        <dbReference type="ARBA" id="ARBA00030617"/>
    </source>
</evidence>
<keyword evidence="7" id="KW-0694">RNA-binding</keyword>
<dbReference type="CDD" id="cd11369">
    <property type="entry name" value="RNase_PH_RRP43"/>
    <property type="match status" value="1"/>
</dbReference>
<reference evidence="13 14" key="1">
    <citation type="submission" date="2009-08" db="EMBL/GenBank/DDBJ databases">
        <title>The Genome Sequence of Spizellomyces punctatus strain DAOM BR117.</title>
        <authorList>
            <consortium name="The Broad Institute Genome Sequencing Platform"/>
            <person name="Russ C."/>
            <person name="Cuomo C."/>
            <person name="Shea T."/>
            <person name="Young S.K."/>
            <person name="Zeng Q."/>
            <person name="Koehrsen M."/>
            <person name="Haas B."/>
            <person name="Borodovsky M."/>
            <person name="Guigo R."/>
            <person name="Alvarado L."/>
            <person name="Berlin A."/>
            <person name="Bochicchio J."/>
            <person name="Borenstein D."/>
            <person name="Chapman S."/>
            <person name="Chen Z."/>
            <person name="Engels R."/>
            <person name="Freedman E."/>
            <person name="Gellesch M."/>
            <person name="Goldberg J."/>
            <person name="Griggs A."/>
            <person name="Gujja S."/>
            <person name="Heiman D."/>
            <person name="Hepburn T."/>
            <person name="Howarth C."/>
            <person name="Jen D."/>
            <person name="Larson L."/>
            <person name="Lewis B."/>
            <person name="Mehta T."/>
            <person name="Park D."/>
            <person name="Pearson M."/>
            <person name="Roberts A."/>
            <person name="Saif S."/>
            <person name="Shenoy N."/>
            <person name="Sisk P."/>
            <person name="Stolte C."/>
            <person name="Sykes S."/>
            <person name="Thomson T."/>
            <person name="Walk T."/>
            <person name="White J."/>
            <person name="Yandava C."/>
            <person name="Burger G."/>
            <person name="Gray M.W."/>
            <person name="Holland P.W.H."/>
            <person name="King N."/>
            <person name="Lang F.B.F."/>
            <person name="Roger A.J."/>
            <person name="Ruiz-Trillo I."/>
            <person name="Lander E."/>
            <person name="Nusbaum C."/>
        </authorList>
    </citation>
    <scope>NUCLEOTIDE SEQUENCE [LARGE SCALE GENOMIC DNA]</scope>
    <source>
        <strain evidence="13 14">DAOM BR117</strain>
    </source>
</reference>
<dbReference type="STRING" id="645134.A0A0L0HN85"/>
<dbReference type="SUPFAM" id="SSF54211">
    <property type="entry name" value="Ribosomal protein S5 domain 2-like"/>
    <property type="match status" value="1"/>
</dbReference>
<name>A0A0L0HN85_SPIPD</name>
<evidence type="ECO:0000313" key="14">
    <source>
        <dbReference type="Proteomes" id="UP000053201"/>
    </source>
</evidence>
<dbReference type="InParanoid" id="A0A0L0HN85"/>
<dbReference type="GO" id="GO:0000467">
    <property type="term" value="P:exonucleolytic trimming to generate mature 3'-end of 5.8S rRNA from tricistronic rRNA transcript (SSU-rRNA, 5.8S rRNA, LSU-rRNA)"/>
    <property type="evidence" value="ECO:0007669"/>
    <property type="project" value="TreeGrafter"/>
</dbReference>
<evidence type="ECO:0000256" key="2">
    <source>
        <dbReference type="ARBA" id="ARBA00004604"/>
    </source>
</evidence>
<feature type="domain" description="Exoribonuclease phosphorolytic" evidence="11">
    <location>
        <begin position="62"/>
        <end position="196"/>
    </location>
</feature>
<evidence type="ECO:0000256" key="7">
    <source>
        <dbReference type="ARBA" id="ARBA00022884"/>
    </source>
</evidence>
<dbReference type="GO" id="GO:0035925">
    <property type="term" value="F:mRNA 3'-UTR AU-rich region binding"/>
    <property type="evidence" value="ECO:0007669"/>
    <property type="project" value="TreeGrafter"/>
</dbReference>
<dbReference type="eggNOG" id="KOG1613">
    <property type="taxonomic scope" value="Eukaryota"/>
</dbReference>
<evidence type="ECO:0000256" key="10">
    <source>
        <dbReference type="SAM" id="MobiDB-lite"/>
    </source>
</evidence>
<dbReference type="GO" id="GO:0034476">
    <property type="term" value="P:U5 snRNA 3'-end processing"/>
    <property type="evidence" value="ECO:0007669"/>
    <property type="project" value="TreeGrafter"/>
</dbReference>
<dbReference type="GO" id="GO:0034475">
    <property type="term" value="P:U4 snRNA 3'-end processing"/>
    <property type="evidence" value="ECO:0007669"/>
    <property type="project" value="TreeGrafter"/>
</dbReference>
<keyword evidence="6" id="KW-0271">Exosome</keyword>
<proteinExistence type="inferred from homology"/>
<comment type="similarity">
    <text evidence="3">Belongs to the RNase PH family.</text>
</comment>
<keyword evidence="14" id="KW-1185">Reference proteome</keyword>
<organism evidence="13 14">
    <name type="scientific">Spizellomyces punctatus (strain DAOM BR117)</name>
    <dbReference type="NCBI Taxonomy" id="645134"/>
    <lineage>
        <taxon>Eukaryota</taxon>
        <taxon>Fungi</taxon>
        <taxon>Fungi incertae sedis</taxon>
        <taxon>Chytridiomycota</taxon>
        <taxon>Chytridiomycota incertae sedis</taxon>
        <taxon>Chytridiomycetes</taxon>
        <taxon>Spizellomycetales</taxon>
        <taxon>Spizellomycetaceae</taxon>
        <taxon>Spizellomyces</taxon>
    </lineage>
</organism>
<dbReference type="Pfam" id="PF03725">
    <property type="entry name" value="RNase_PH_C"/>
    <property type="match status" value="1"/>
</dbReference>
<evidence type="ECO:0000256" key="4">
    <source>
        <dbReference type="ARBA" id="ARBA00022490"/>
    </source>
</evidence>
<dbReference type="VEuPathDB" id="FungiDB:SPPG_01962"/>
<feature type="domain" description="Exoribonuclease phosphorolytic" evidence="12">
    <location>
        <begin position="223"/>
        <end position="287"/>
    </location>
</feature>
<evidence type="ECO:0000313" key="13">
    <source>
        <dbReference type="EMBL" id="KND02881.1"/>
    </source>
</evidence>
<accession>A0A0L0HN85</accession>
<keyword evidence="5" id="KW-0698">rRNA processing</keyword>
<evidence type="ECO:0000256" key="3">
    <source>
        <dbReference type="ARBA" id="ARBA00006678"/>
    </source>
</evidence>
<dbReference type="GO" id="GO:0071038">
    <property type="term" value="P:TRAMP-dependent tRNA surveillance pathway"/>
    <property type="evidence" value="ECO:0007669"/>
    <property type="project" value="TreeGrafter"/>
</dbReference>
<dbReference type="GO" id="GO:0005730">
    <property type="term" value="C:nucleolus"/>
    <property type="evidence" value="ECO:0007669"/>
    <property type="project" value="UniProtKB-SubCell"/>
</dbReference>
<comment type="subcellular location">
    <subcellularLocation>
        <location evidence="1">Cytoplasm</location>
    </subcellularLocation>
    <subcellularLocation>
        <location evidence="2">Nucleus</location>
        <location evidence="2">Nucleolus</location>
    </subcellularLocation>
</comment>
<dbReference type="PANTHER" id="PTHR11097">
    <property type="entry name" value="EXOSOME COMPLEX EXONUCLEASE RIBOSOMAL RNA PROCESSING PROTEIN"/>
    <property type="match status" value="1"/>
</dbReference>
<evidence type="ECO:0000256" key="5">
    <source>
        <dbReference type="ARBA" id="ARBA00022552"/>
    </source>
</evidence>
<dbReference type="EMBL" id="KQ257452">
    <property type="protein sequence ID" value="KND02881.1"/>
    <property type="molecule type" value="Genomic_DNA"/>
</dbReference>
<dbReference type="InterPro" id="IPR036345">
    <property type="entry name" value="ExoRNase_PH_dom2_sf"/>
</dbReference>
<dbReference type="InterPro" id="IPR020568">
    <property type="entry name" value="Ribosomal_Su5_D2-typ_SF"/>
</dbReference>
<dbReference type="GO" id="GO:0071035">
    <property type="term" value="P:nuclear polyadenylation-dependent rRNA catabolic process"/>
    <property type="evidence" value="ECO:0007669"/>
    <property type="project" value="TreeGrafter"/>
</dbReference>
<dbReference type="Proteomes" id="UP000053201">
    <property type="component" value="Unassembled WGS sequence"/>
</dbReference>
<evidence type="ECO:0000256" key="8">
    <source>
        <dbReference type="ARBA" id="ARBA00023242"/>
    </source>
</evidence>
<dbReference type="FunCoup" id="A0A0L0HN85">
    <property type="interactions" value="574"/>
</dbReference>